<protein>
    <submittedName>
        <fullName evidence="1">Uncharacterized protein</fullName>
    </submittedName>
</protein>
<evidence type="ECO:0000313" key="1">
    <source>
        <dbReference type="EMBL" id="GGC33882.1"/>
    </source>
</evidence>
<dbReference type="Proteomes" id="UP000635885">
    <property type="component" value="Unassembled WGS sequence"/>
</dbReference>
<evidence type="ECO:0000313" key="2">
    <source>
        <dbReference type="Proteomes" id="UP000635885"/>
    </source>
</evidence>
<name>A0ABQ1M302_9BACT</name>
<keyword evidence="2" id="KW-1185">Reference proteome</keyword>
<comment type="caution">
    <text evidence="1">The sequence shown here is derived from an EMBL/GenBank/DDBJ whole genome shotgun (WGS) entry which is preliminary data.</text>
</comment>
<reference evidence="2" key="1">
    <citation type="journal article" date="2019" name="Int. J. Syst. Evol. Microbiol.">
        <title>The Global Catalogue of Microorganisms (GCM) 10K type strain sequencing project: providing services to taxonomists for standard genome sequencing and annotation.</title>
        <authorList>
            <consortium name="The Broad Institute Genomics Platform"/>
            <consortium name="The Broad Institute Genome Sequencing Center for Infectious Disease"/>
            <person name="Wu L."/>
            <person name="Ma J."/>
        </authorList>
    </citation>
    <scope>NUCLEOTIDE SEQUENCE [LARGE SCALE GENOMIC DNA]</scope>
    <source>
        <strain evidence="2">CGMCC 1.12479</strain>
    </source>
</reference>
<dbReference type="EMBL" id="BMFD01000003">
    <property type="protein sequence ID" value="GGC33882.1"/>
    <property type="molecule type" value="Genomic_DNA"/>
</dbReference>
<gene>
    <name evidence="1" type="ORF">GCM10010993_10910</name>
</gene>
<proteinExistence type="predicted"/>
<accession>A0ABQ1M302</accession>
<organism evidence="1 2">
    <name type="scientific">Belliella aquatica</name>
    <dbReference type="NCBI Taxonomy" id="1323734"/>
    <lineage>
        <taxon>Bacteria</taxon>
        <taxon>Pseudomonadati</taxon>
        <taxon>Bacteroidota</taxon>
        <taxon>Cytophagia</taxon>
        <taxon>Cytophagales</taxon>
        <taxon>Cyclobacteriaceae</taxon>
        <taxon>Belliella</taxon>
    </lineage>
</organism>
<sequence>MLDLKKPIISGGSEKIAKRLILLCAKNPQATISVLKNKKITENAKNLCMNKNNKKFTIQIIKINATFVLL</sequence>